<protein>
    <submittedName>
        <fullName evidence="2">Uncharacterized protein</fullName>
    </submittedName>
</protein>
<proteinExistence type="predicted"/>
<dbReference type="Proteomes" id="UP000762676">
    <property type="component" value="Unassembled WGS sequence"/>
</dbReference>
<feature type="compositionally biased region" description="Basic residues" evidence="1">
    <location>
        <begin position="36"/>
        <end position="61"/>
    </location>
</feature>
<evidence type="ECO:0000313" key="3">
    <source>
        <dbReference type="Proteomes" id="UP000762676"/>
    </source>
</evidence>
<organism evidence="2 3">
    <name type="scientific">Elysia marginata</name>
    <dbReference type="NCBI Taxonomy" id="1093978"/>
    <lineage>
        <taxon>Eukaryota</taxon>
        <taxon>Metazoa</taxon>
        <taxon>Spiralia</taxon>
        <taxon>Lophotrochozoa</taxon>
        <taxon>Mollusca</taxon>
        <taxon>Gastropoda</taxon>
        <taxon>Heterobranchia</taxon>
        <taxon>Euthyneura</taxon>
        <taxon>Panpulmonata</taxon>
        <taxon>Sacoglossa</taxon>
        <taxon>Placobranchoidea</taxon>
        <taxon>Plakobranchidae</taxon>
        <taxon>Elysia</taxon>
    </lineage>
</organism>
<sequence>MLYQCALVKSHWTLIAVIGPEQCNLKDVKFYFGKAKKKQQQRNKKSQKKRIILKEKKRKRTHNEARGSPWPVVSSLVRPLPVSR</sequence>
<dbReference type="AlphaFoldDB" id="A0AAV4GKQ5"/>
<comment type="caution">
    <text evidence="2">The sequence shown here is derived from an EMBL/GenBank/DDBJ whole genome shotgun (WGS) entry which is preliminary data.</text>
</comment>
<keyword evidence="3" id="KW-1185">Reference proteome</keyword>
<reference evidence="2 3" key="1">
    <citation type="journal article" date="2021" name="Elife">
        <title>Chloroplast acquisition without the gene transfer in kleptoplastic sea slugs, Plakobranchus ocellatus.</title>
        <authorList>
            <person name="Maeda T."/>
            <person name="Takahashi S."/>
            <person name="Yoshida T."/>
            <person name="Shimamura S."/>
            <person name="Takaki Y."/>
            <person name="Nagai Y."/>
            <person name="Toyoda A."/>
            <person name="Suzuki Y."/>
            <person name="Arimoto A."/>
            <person name="Ishii H."/>
            <person name="Satoh N."/>
            <person name="Nishiyama T."/>
            <person name="Hasebe M."/>
            <person name="Maruyama T."/>
            <person name="Minagawa J."/>
            <person name="Obokata J."/>
            <person name="Shigenobu S."/>
        </authorList>
    </citation>
    <scope>NUCLEOTIDE SEQUENCE [LARGE SCALE GENOMIC DNA]</scope>
</reference>
<evidence type="ECO:0000313" key="2">
    <source>
        <dbReference type="EMBL" id="GFR85854.1"/>
    </source>
</evidence>
<feature type="region of interest" description="Disordered" evidence="1">
    <location>
        <begin position="36"/>
        <end position="72"/>
    </location>
</feature>
<gene>
    <name evidence="2" type="ORF">ElyMa_000706400</name>
</gene>
<dbReference type="EMBL" id="BMAT01001456">
    <property type="protein sequence ID" value="GFR85854.1"/>
    <property type="molecule type" value="Genomic_DNA"/>
</dbReference>
<accession>A0AAV4GKQ5</accession>
<name>A0AAV4GKQ5_9GAST</name>
<evidence type="ECO:0000256" key="1">
    <source>
        <dbReference type="SAM" id="MobiDB-lite"/>
    </source>
</evidence>